<dbReference type="RefSeq" id="WP_107941011.1">
    <property type="nucleotide sequence ID" value="NZ_QANS01000005.1"/>
</dbReference>
<evidence type="ECO:0000259" key="1">
    <source>
        <dbReference type="SMART" id="SM01126"/>
    </source>
</evidence>
<name>A0A2T5MDJ9_9GAMM</name>
<reference evidence="2 3" key="1">
    <citation type="submission" date="2018-04" db="EMBL/GenBank/DDBJ databases">
        <title>Novel species isolated from glacier.</title>
        <authorList>
            <person name="Liu Q."/>
            <person name="Xin Y.-H."/>
        </authorList>
    </citation>
    <scope>NUCLEOTIDE SEQUENCE [LARGE SCALE GENOMIC DNA]</scope>
    <source>
        <strain evidence="2 3">GT1R17</strain>
    </source>
</reference>
<dbReference type="NCBIfam" id="NF033547">
    <property type="entry name" value="transpos_IS1595"/>
    <property type="match status" value="1"/>
</dbReference>
<feature type="domain" description="ISXO2-like transposase" evidence="1">
    <location>
        <begin position="129"/>
        <end position="272"/>
    </location>
</feature>
<protein>
    <submittedName>
        <fullName evidence="2">IS1595 family transposase</fullName>
    </submittedName>
</protein>
<comment type="caution">
    <text evidence="2">The sequence shown here is derived from an EMBL/GenBank/DDBJ whole genome shotgun (WGS) entry which is preliminary data.</text>
</comment>
<dbReference type="Proteomes" id="UP000244248">
    <property type="component" value="Unassembled WGS sequence"/>
</dbReference>
<dbReference type="AlphaFoldDB" id="A0A2T5MDJ9"/>
<dbReference type="Pfam" id="PF12760">
    <property type="entry name" value="Zn_ribbon_IS1595"/>
    <property type="match status" value="1"/>
</dbReference>
<organism evidence="2 3">
    <name type="scientific">Stenotrophobium rhamnosiphilum</name>
    <dbReference type="NCBI Taxonomy" id="2029166"/>
    <lineage>
        <taxon>Bacteria</taxon>
        <taxon>Pseudomonadati</taxon>
        <taxon>Pseudomonadota</taxon>
        <taxon>Gammaproteobacteria</taxon>
        <taxon>Nevskiales</taxon>
        <taxon>Nevskiaceae</taxon>
        <taxon>Stenotrophobium</taxon>
    </lineage>
</organism>
<evidence type="ECO:0000313" key="3">
    <source>
        <dbReference type="Proteomes" id="UP000244248"/>
    </source>
</evidence>
<dbReference type="InterPro" id="IPR053164">
    <property type="entry name" value="IS1016-like_transposase"/>
</dbReference>
<dbReference type="SMART" id="SM01126">
    <property type="entry name" value="DDE_Tnp_IS1595"/>
    <property type="match status" value="1"/>
</dbReference>
<proteinExistence type="predicted"/>
<sequence length="309" mass="34435">MTDLTLPIFTDETAAREHLEMIRWNGKPFCPHCGECEAVTKMQGESHRAGLHQCNSCRGAFTVTNGTVMESSHIPLNKWVLAFHLMCASKKGISALQIQRMLGLGSYRTAWFMVHRIREAMRSGGMAPPLGGNGKVVEIDETYIGKKKGAKVRTGAAHKHAVLTLVERDGESRSFHVEGTSHIDVLPIIRANIDRETRVVTDEAPIYKHLGNVFKSHSTVHHGKGEYVRGNVHTNTVEGFYSVFKRGMKGVYQHCGEQHLHRYVAEFDFRYSNRAALGVNDEARTLKAIRGAEGKRLMLQGSQTGKTLN</sequence>
<keyword evidence="3" id="KW-1185">Reference proteome</keyword>
<dbReference type="OrthoDB" id="271821at2"/>
<dbReference type="PANTHER" id="PTHR47163">
    <property type="entry name" value="DDE_TNP_IS1595 DOMAIN-CONTAINING PROTEIN"/>
    <property type="match status" value="1"/>
</dbReference>
<accession>A0A2T5MDJ9</accession>
<dbReference type="Pfam" id="PF12762">
    <property type="entry name" value="DDE_Tnp_IS1595"/>
    <property type="match status" value="1"/>
</dbReference>
<dbReference type="EMBL" id="QANS01000005">
    <property type="protein sequence ID" value="PTU30639.1"/>
    <property type="molecule type" value="Genomic_DNA"/>
</dbReference>
<dbReference type="PANTHER" id="PTHR47163:SF2">
    <property type="entry name" value="SI:DKEY-17M8.2"/>
    <property type="match status" value="1"/>
</dbReference>
<evidence type="ECO:0000313" key="2">
    <source>
        <dbReference type="EMBL" id="PTU30639.1"/>
    </source>
</evidence>
<dbReference type="InterPro" id="IPR024442">
    <property type="entry name" value="Transposase_Zn_ribbon"/>
</dbReference>
<dbReference type="InterPro" id="IPR024445">
    <property type="entry name" value="Tnp_ISXO2-like"/>
</dbReference>
<gene>
    <name evidence="2" type="ORF">CJD38_14145</name>
</gene>